<evidence type="ECO:0000256" key="3">
    <source>
        <dbReference type="ARBA" id="ARBA00022617"/>
    </source>
</evidence>
<gene>
    <name evidence="10" type="ORF">CCHL11_02570</name>
</gene>
<name>A0A1Q8S8Z2_9PEZI</name>
<comment type="cofactor">
    <cofactor evidence="1 8">
        <name>heme</name>
        <dbReference type="ChEBI" id="CHEBI:30413"/>
    </cofactor>
</comment>
<dbReference type="OrthoDB" id="1844152at2759"/>
<comment type="caution">
    <text evidence="10">The sequence shown here is derived from an EMBL/GenBank/DDBJ whole genome shotgun (WGS) entry which is preliminary data.</text>
</comment>
<dbReference type="STRING" id="708187.A0A1Q8S8Z2"/>
<dbReference type="InterPro" id="IPR001128">
    <property type="entry name" value="Cyt_P450"/>
</dbReference>
<keyword evidence="3 8" id="KW-0349">Heme</keyword>
<dbReference type="Proteomes" id="UP000186583">
    <property type="component" value="Unassembled WGS sequence"/>
</dbReference>
<accession>A0A1Q8S8Z2</accession>
<dbReference type="SUPFAM" id="SSF48264">
    <property type="entry name" value="Cytochrome P450"/>
    <property type="match status" value="1"/>
</dbReference>
<evidence type="ECO:0000256" key="1">
    <source>
        <dbReference type="ARBA" id="ARBA00001971"/>
    </source>
</evidence>
<evidence type="ECO:0000313" key="10">
    <source>
        <dbReference type="EMBL" id="OLN97841.1"/>
    </source>
</evidence>
<evidence type="ECO:0000256" key="2">
    <source>
        <dbReference type="ARBA" id="ARBA00010617"/>
    </source>
</evidence>
<proteinExistence type="inferred from homology"/>
<evidence type="ECO:0000256" key="9">
    <source>
        <dbReference type="RuleBase" id="RU000461"/>
    </source>
</evidence>
<keyword evidence="4 8" id="KW-0479">Metal-binding</keyword>
<dbReference type="InterPro" id="IPR002403">
    <property type="entry name" value="Cyt_P450_E_grp-IV"/>
</dbReference>
<sequence>GYALLRDPILHPGFPIVGIDNKTWRWFKFQKAVQEYNTRGKQIIEEGCKTRKPFQVVTETGTKLCFPPNYAEELKNIKALSFSKALTNEFSTSYGGFEPIRTVSHESNAIQSITRLKITPSLSEYEYLAEVLASRKSLQLLIGYLTDDIAEEASTVLKEQLGICKKWSEITFKPFVSRLIAHLSARLFVGTELCSNQEWLSLSTSYAVDCFSAAYSLRRWHPLIRWPVSWFLPECRRLRRTVANARRLLAPVIKERLKKNENIEHRPKRDKESTADTIVWLHEAYRKAGVIGKWNVADAQLGLSIVAIATTTELLTCALFDIIAAGPRFVDELRSEIISVLGAVKFDQFNDGHLKLFSKTNLYQMKLLDSALKESQRLHTRGVGAMGRVAEADVLLSDGLIIPRGAFSIVTLAAYHDEKLYPQPQIYNPRRFLELRSQPGQEKNWQLVTTSPEHLGFGYGDHACPGRFLAANEVKIALVYLLMEYDWKLPGQKPQDILAVGSVHEADAKAKVLFRKRDAEVVL</sequence>
<organism evidence="10 11">
    <name type="scientific">Colletotrichum chlorophyti</name>
    <dbReference type="NCBI Taxonomy" id="708187"/>
    <lineage>
        <taxon>Eukaryota</taxon>
        <taxon>Fungi</taxon>
        <taxon>Dikarya</taxon>
        <taxon>Ascomycota</taxon>
        <taxon>Pezizomycotina</taxon>
        <taxon>Sordariomycetes</taxon>
        <taxon>Hypocreomycetidae</taxon>
        <taxon>Glomerellales</taxon>
        <taxon>Glomerellaceae</taxon>
        <taxon>Colletotrichum</taxon>
    </lineage>
</organism>
<keyword evidence="5 9" id="KW-0560">Oxidoreductase</keyword>
<dbReference type="PROSITE" id="PS00086">
    <property type="entry name" value="CYTOCHROME_P450"/>
    <property type="match status" value="1"/>
</dbReference>
<dbReference type="GO" id="GO:0004497">
    <property type="term" value="F:monooxygenase activity"/>
    <property type="evidence" value="ECO:0007669"/>
    <property type="project" value="UniProtKB-KW"/>
</dbReference>
<feature type="binding site" description="axial binding residue" evidence="8">
    <location>
        <position position="464"/>
    </location>
    <ligand>
        <name>heme</name>
        <dbReference type="ChEBI" id="CHEBI:30413"/>
    </ligand>
    <ligandPart>
        <name>Fe</name>
        <dbReference type="ChEBI" id="CHEBI:18248"/>
    </ligandPart>
</feature>
<keyword evidence="7 9" id="KW-0503">Monooxygenase</keyword>
<protein>
    <submittedName>
        <fullName evidence="10">Dihydromonacolin L monooxygenase LovA 4</fullName>
    </submittedName>
</protein>
<dbReference type="Pfam" id="PF00067">
    <property type="entry name" value="p450"/>
    <property type="match status" value="1"/>
</dbReference>
<feature type="non-terminal residue" evidence="10">
    <location>
        <position position="523"/>
    </location>
</feature>
<dbReference type="AlphaFoldDB" id="A0A1Q8S8Z2"/>
<keyword evidence="6 8" id="KW-0408">Iron</keyword>
<dbReference type="PRINTS" id="PR00465">
    <property type="entry name" value="EP450IV"/>
</dbReference>
<dbReference type="PANTHER" id="PTHR46206:SF2">
    <property type="entry name" value="CYTOCHROME P450 MONOOXYGENASE AUSG-RELATED"/>
    <property type="match status" value="1"/>
</dbReference>
<dbReference type="InterPro" id="IPR036396">
    <property type="entry name" value="Cyt_P450_sf"/>
</dbReference>
<evidence type="ECO:0000256" key="6">
    <source>
        <dbReference type="ARBA" id="ARBA00023004"/>
    </source>
</evidence>
<dbReference type="EMBL" id="MPGH01000002">
    <property type="protein sequence ID" value="OLN97841.1"/>
    <property type="molecule type" value="Genomic_DNA"/>
</dbReference>
<dbReference type="Gene3D" id="1.10.630.10">
    <property type="entry name" value="Cytochrome P450"/>
    <property type="match status" value="1"/>
</dbReference>
<comment type="similarity">
    <text evidence="2 9">Belongs to the cytochrome P450 family.</text>
</comment>
<evidence type="ECO:0000313" key="11">
    <source>
        <dbReference type="Proteomes" id="UP000186583"/>
    </source>
</evidence>
<reference evidence="10 11" key="1">
    <citation type="submission" date="2016-11" db="EMBL/GenBank/DDBJ databases">
        <title>Draft Genome Assembly of Colletotrichum chlorophyti a pathogen of herbaceous plants.</title>
        <authorList>
            <person name="Gan P."/>
            <person name="Narusaka M."/>
            <person name="Tsushima A."/>
            <person name="Narusaka Y."/>
            <person name="Takano Y."/>
            <person name="Shirasu K."/>
        </authorList>
    </citation>
    <scope>NUCLEOTIDE SEQUENCE [LARGE SCALE GENOMIC DNA]</scope>
    <source>
        <strain evidence="10 11">NTL11</strain>
    </source>
</reference>
<evidence type="ECO:0000256" key="8">
    <source>
        <dbReference type="PIRSR" id="PIRSR602403-1"/>
    </source>
</evidence>
<dbReference type="GO" id="GO:0016705">
    <property type="term" value="F:oxidoreductase activity, acting on paired donors, with incorporation or reduction of molecular oxygen"/>
    <property type="evidence" value="ECO:0007669"/>
    <property type="project" value="InterPro"/>
</dbReference>
<dbReference type="GO" id="GO:0005506">
    <property type="term" value="F:iron ion binding"/>
    <property type="evidence" value="ECO:0007669"/>
    <property type="project" value="InterPro"/>
</dbReference>
<evidence type="ECO:0000256" key="5">
    <source>
        <dbReference type="ARBA" id="ARBA00023002"/>
    </source>
</evidence>
<dbReference type="InterPro" id="IPR017972">
    <property type="entry name" value="Cyt_P450_CS"/>
</dbReference>
<keyword evidence="11" id="KW-1185">Reference proteome</keyword>
<evidence type="ECO:0000256" key="7">
    <source>
        <dbReference type="ARBA" id="ARBA00023033"/>
    </source>
</evidence>
<dbReference type="GO" id="GO:0020037">
    <property type="term" value="F:heme binding"/>
    <property type="evidence" value="ECO:0007669"/>
    <property type="project" value="InterPro"/>
</dbReference>
<dbReference type="CDD" id="cd11041">
    <property type="entry name" value="CYP503A1-like"/>
    <property type="match status" value="1"/>
</dbReference>
<feature type="non-terminal residue" evidence="10">
    <location>
        <position position="1"/>
    </location>
</feature>
<evidence type="ECO:0000256" key="4">
    <source>
        <dbReference type="ARBA" id="ARBA00022723"/>
    </source>
</evidence>
<dbReference type="PANTHER" id="PTHR46206">
    <property type="entry name" value="CYTOCHROME P450"/>
    <property type="match status" value="1"/>
</dbReference>